<organism evidence="1 2">
    <name type="scientific">Botryotinia convoluta</name>
    <dbReference type="NCBI Taxonomy" id="54673"/>
    <lineage>
        <taxon>Eukaryota</taxon>
        <taxon>Fungi</taxon>
        <taxon>Dikarya</taxon>
        <taxon>Ascomycota</taxon>
        <taxon>Pezizomycotina</taxon>
        <taxon>Leotiomycetes</taxon>
        <taxon>Helotiales</taxon>
        <taxon>Sclerotiniaceae</taxon>
        <taxon>Botryotinia</taxon>
    </lineage>
</organism>
<protein>
    <submittedName>
        <fullName evidence="1">Uncharacterized protein</fullName>
    </submittedName>
</protein>
<evidence type="ECO:0000313" key="2">
    <source>
        <dbReference type="Proteomes" id="UP000297527"/>
    </source>
</evidence>
<keyword evidence="2" id="KW-1185">Reference proteome</keyword>
<comment type="caution">
    <text evidence="1">The sequence shown here is derived from an EMBL/GenBank/DDBJ whole genome shotgun (WGS) entry which is preliminary data.</text>
</comment>
<gene>
    <name evidence="1" type="ORF">BCON_0158g00110</name>
</gene>
<dbReference type="AlphaFoldDB" id="A0A4Z1HRU4"/>
<dbReference type="Proteomes" id="UP000297527">
    <property type="component" value="Unassembled WGS sequence"/>
</dbReference>
<dbReference type="OrthoDB" id="3553983at2759"/>
<reference evidence="1 2" key="1">
    <citation type="submission" date="2017-12" db="EMBL/GenBank/DDBJ databases">
        <title>Comparative genomics of Botrytis spp.</title>
        <authorList>
            <person name="Valero-Jimenez C.A."/>
            <person name="Tapia P."/>
            <person name="Veloso J."/>
            <person name="Silva-Moreno E."/>
            <person name="Staats M."/>
            <person name="Valdes J.H."/>
            <person name="Van Kan J.A.L."/>
        </authorList>
    </citation>
    <scope>NUCLEOTIDE SEQUENCE [LARGE SCALE GENOMIC DNA]</scope>
    <source>
        <strain evidence="1 2">MUCL11595</strain>
    </source>
</reference>
<evidence type="ECO:0000313" key="1">
    <source>
        <dbReference type="EMBL" id="TGO51585.1"/>
    </source>
</evidence>
<sequence>MDAETPEDQSTSLPIATTNLIPMLLEARKFREEEKIEEAREVIKRIKNTQMIRKIEEEEELHSKDSRTAEGGKWLVVDAMAMMDEMCEMDRNFEEDKNTKRHKAEKRLRKCNKSWAGMNRWSRWWNWCFAQRN</sequence>
<accession>A0A4Z1HRU4</accession>
<dbReference type="EMBL" id="PQXN01000158">
    <property type="protein sequence ID" value="TGO51585.1"/>
    <property type="molecule type" value="Genomic_DNA"/>
</dbReference>
<name>A0A4Z1HRU4_9HELO</name>
<proteinExistence type="predicted"/>